<comment type="similarity">
    <text evidence="3">Belongs to the HNH nuclease family.</text>
</comment>
<protein>
    <recommendedName>
        <fullName evidence="4">Putative HNH nuclease YajD</fullName>
    </recommendedName>
</protein>
<reference evidence="6 7" key="1">
    <citation type="submission" date="2019-06" db="EMBL/GenBank/DDBJ databases">
        <title>An operon consisting of a P-type ATPase gene and a transcriptional regular gene given the different cadmium resistance in Bacillus vietamensis 151-6 and Bacillus marisflavi 151-25.</title>
        <authorList>
            <person name="Yu X."/>
        </authorList>
    </citation>
    <scope>NUCLEOTIDE SEQUENCE [LARGE SCALE GENOMIC DNA]</scope>
    <source>
        <strain evidence="6 7">151-6</strain>
        <plasmid evidence="6 7">p6</plasmid>
    </source>
</reference>
<evidence type="ECO:0000313" key="6">
    <source>
        <dbReference type="EMBL" id="QHE63972.1"/>
    </source>
</evidence>
<dbReference type="GO" id="GO:0004519">
    <property type="term" value="F:endonuclease activity"/>
    <property type="evidence" value="ECO:0007669"/>
    <property type="project" value="UniProtKB-KW"/>
</dbReference>
<dbReference type="KEGG" id="bvq:FHE72_23565"/>
<dbReference type="AlphaFoldDB" id="A0A6I6UX80"/>
<dbReference type="InterPro" id="IPR003615">
    <property type="entry name" value="HNH_nuc"/>
</dbReference>
<accession>A0A6I6UX80</accession>
<proteinExistence type="inferred from homology"/>
<name>A0A6I6UX80_9BACI</name>
<gene>
    <name evidence="6" type="ORF">FHE72_23565</name>
</gene>
<evidence type="ECO:0000256" key="1">
    <source>
        <dbReference type="ARBA" id="ARBA00022722"/>
    </source>
</evidence>
<feature type="domain" description="HNH nuclease" evidence="5">
    <location>
        <begin position="29"/>
        <end position="85"/>
    </location>
</feature>
<keyword evidence="6" id="KW-0255">Endonuclease</keyword>
<evidence type="ECO:0000259" key="5">
    <source>
        <dbReference type="SMART" id="SM00507"/>
    </source>
</evidence>
<dbReference type="GO" id="GO:0005829">
    <property type="term" value="C:cytosol"/>
    <property type="evidence" value="ECO:0007669"/>
    <property type="project" value="TreeGrafter"/>
</dbReference>
<sequence>MLLMTIEEIRLLIASGTIEKFYNNRKWRNLSKRIKKRDHNECQVCKRRGRYSKAQNVHHIKELKDYPERAYDEDNLESLCISCHNEEHPEKLEKFKKKEPNFFNEERW</sequence>
<dbReference type="GO" id="GO:0003676">
    <property type="term" value="F:nucleic acid binding"/>
    <property type="evidence" value="ECO:0007669"/>
    <property type="project" value="InterPro"/>
</dbReference>
<dbReference type="Gene3D" id="1.10.30.50">
    <property type="match status" value="1"/>
</dbReference>
<keyword evidence="6" id="KW-0614">Plasmid</keyword>
<keyword evidence="2" id="KW-0378">Hydrolase</keyword>
<evidence type="ECO:0000313" key="7">
    <source>
        <dbReference type="Proteomes" id="UP000465062"/>
    </source>
</evidence>
<dbReference type="CDD" id="cd00085">
    <property type="entry name" value="HNHc"/>
    <property type="match status" value="1"/>
</dbReference>
<evidence type="ECO:0000256" key="2">
    <source>
        <dbReference type="ARBA" id="ARBA00022801"/>
    </source>
</evidence>
<dbReference type="SMART" id="SM00507">
    <property type="entry name" value="HNHc"/>
    <property type="match status" value="1"/>
</dbReference>
<geneLocation type="plasmid" evidence="6 7">
    <name>p6</name>
</geneLocation>
<evidence type="ECO:0000256" key="3">
    <source>
        <dbReference type="ARBA" id="ARBA00038412"/>
    </source>
</evidence>
<dbReference type="GO" id="GO:0008270">
    <property type="term" value="F:zinc ion binding"/>
    <property type="evidence" value="ECO:0007669"/>
    <property type="project" value="InterPro"/>
</dbReference>
<dbReference type="EMBL" id="CP047395">
    <property type="protein sequence ID" value="QHE63972.1"/>
    <property type="molecule type" value="Genomic_DNA"/>
</dbReference>
<evidence type="ECO:0000256" key="4">
    <source>
        <dbReference type="ARBA" id="ARBA00040194"/>
    </source>
</evidence>
<keyword evidence="1" id="KW-0540">Nuclease</keyword>
<dbReference type="InterPro" id="IPR002711">
    <property type="entry name" value="HNH"/>
</dbReference>
<dbReference type="PANTHER" id="PTHR41286:SF1">
    <property type="entry name" value="HNH NUCLEASE YAJD-RELATED"/>
    <property type="match status" value="1"/>
</dbReference>
<dbReference type="PANTHER" id="PTHR41286">
    <property type="entry name" value="HNH NUCLEASE YAJD-RELATED"/>
    <property type="match status" value="1"/>
</dbReference>
<organism evidence="6 7">
    <name type="scientific">Rossellomorea vietnamensis</name>
    <dbReference type="NCBI Taxonomy" id="218284"/>
    <lineage>
        <taxon>Bacteria</taxon>
        <taxon>Bacillati</taxon>
        <taxon>Bacillota</taxon>
        <taxon>Bacilli</taxon>
        <taxon>Bacillales</taxon>
        <taxon>Bacillaceae</taxon>
        <taxon>Rossellomorea</taxon>
    </lineage>
</organism>
<dbReference type="Proteomes" id="UP000465062">
    <property type="component" value="Plasmid p6"/>
</dbReference>
<dbReference type="GO" id="GO:0016787">
    <property type="term" value="F:hydrolase activity"/>
    <property type="evidence" value="ECO:0007669"/>
    <property type="project" value="UniProtKB-KW"/>
</dbReference>
<dbReference type="Pfam" id="PF01844">
    <property type="entry name" value="HNH"/>
    <property type="match status" value="1"/>
</dbReference>